<dbReference type="Gene3D" id="3.40.190.170">
    <property type="entry name" value="Bacterial extracellular solute-binding protein, family 7"/>
    <property type="match status" value="1"/>
</dbReference>
<keyword evidence="5" id="KW-1185">Reference proteome</keyword>
<dbReference type="Pfam" id="PF03480">
    <property type="entry name" value="DctP"/>
    <property type="match status" value="1"/>
</dbReference>
<evidence type="ECO:0000256" key="1">
    <source>
        <dbReference type="ARBA" id="ARBA00009023"/>
    </source>
</evidence>
<dbReference type="PIRSF" id="PIRSF006470">
    <property type="entry name" value="DctB"/>
    <property type="match status" value="1"/>
</dbReference>
<comment type="caution">
    <text evidence="4">The sequence shown here is derived from an EMBL/GenBank/DDBJ whole genome shotgun (WGS) entry which is preliminary data.</text>
</comment>
<evidence type="ECO:0000256" key="3">
    <source>
        <dbReference type="ARBA" id="ARBA00022729"/>
    </source>
</evidence>
<evidence type="ECO:0000313" key="5">
    <source>
        <dbReference type="Proteomes" id="UP000006786"/>
    </source>
</evidence>
<dbReference type="NCBIfam" id="NF037995">
    <property type="entry name" value="TRAP_S1"/>
    <property type="match status" value="1"/>
</dbReference>
<dbReference type="PATRIC" id="fig|391937.3.peg.2855"/>
<dbReference type="AlphaFoldDB" id="K2M7Q9"/>
<dbReference type="GO" id="GO:0055085">
    <property type="term" value="P:transmembrane transport"/>
    <property type="evidence" value="ECO:0007669"/>
    <property type="project" value="InterPro"/>
</dbReference>
<sequence length="323" mass="34919">MAGLLAVSGAMAQEIRVGVALPKSDRPDDFINGMYERFEQEVEANSDMTVEISYGSALGAPNERLNQMRRGVIQMSDAADGNYATVFSDIQILNLPYLFTDDTEAWALLDGPVGAELAEELRAKTGIRVLGWWASGGFKQYSSNKPIRSPEDMKGLKMRVLGPLATIPVEALGASPAPISFAELYTALRTGVVDGQDNAAPIFVLVKLYEVQKYLSLTSHGFAFGPLGINDAFYSGLTDEQKKVIDDAAAKAIAFNRDASRNALSAALKTASDNGTEVIELDQATRDAFKAIAQPPAIEWLKQNVDTPERVDAIVKAVEEARN</sequence>
<keyword evidence="2" id="KW-0813">Transport</keyword>
<proteinExistence type="inferred from homology"/>
<dbReference type="EMBL" id="AMRM01000015">
    <property type="protein sequence ID" value="EKF18251.1"/>
    <property type="molecule type" value="Genomic_DNA"/>
</dbReference>
<organism evidence="4 5">
    <name type="scientific">Nitratireductor pacificus pht-3B</name>
    <dbReference type="NCBI Taxonomy" id="391937"/>
    <lineage>
        <taxon>Bacteria</taxon>
        <taxon>Pseudomonadati</taxon>
        <taxon>Pseudomonadota</taxon>
        <taxon>Alphaproteobacteria</taxon>
        <taxon>Hyphomicrobiales</taxon>
        <taxon>Phyllobacteriaceae</taxon>
        <taxon>Nitratireductor</taxon>
    </lineage>
</organism>
<dbReference type="PANTHER" id="PTHR33376">
    <property type="match status" value="1"/>
</dbReference>
<dbReference type="InterPro" id="IPR018389">
    <property type="entry name" value="DctP_fam"/>
</dbReference>
<dbReference type="eggNOG" id="COG1638">
    <property type="taxonomic scope" value="Bacteria"/>
</dbReference>
<dbReference type="Proteomes" id="UP000006786">
    <property type="component" value="Unassembled WGS sequence"/>
</dbReference>
<dbReference type="NCBIfam" id="TIGR00787">
    <property type="entry name" value="dctP"/>
    <property type="match status" value="1"/>
</dbReference>
<evidence type="ECO:0000256" key="2">
    <source>
        <dbReference type="ARBA" id="ARBA00022448"/>
    </source>
</evidence>
<dbReference type="InterPro" id="IPR038404">
    <property type="entry name" value="TRAP_DctP_sf"/>
</dbReference>
<name>K2M7Q9_9HYPH</name>
<reference evidence="4 5" key="1">
    <citation type="journal article" date="2012" name="J. Bacteriol.">
        <title>Genome Sequence of Nitratireductor pacificus Type Strain pht-3B.</title>
        <authorList>
            <person name="Lai Q."/>
            <person name="Li G."/>
            <person name="Shao Z."/>
        </authorList>
    </citation>
    <scope>NUCLEOTIDE SEQUENCE [LARGE SCALE GENOMIC DNA]</scope>
    <source>
        <strain evidence="5">pht-3B</strain>
    </source>
</reference>
<dbReference type="InterPro" id="IPR004682">
    <property type="entry name" value="TRAP_DctP"/>
</dbReference>
<protein>
    <submittedName>
        <fullName evidence="4">Periplasmic protein</fullName>
    </submittedName>
</protein>
<dbReference type="GO" id="GO:0030288">
    <property type="term" value="C:outer membrane-bounded periplasmic space"/>
    <property type="evidence" value="ECO:0007669"/>
    <property type="project" value="InterPro"/>
</dbReference>
<evidence type="ECO:0000313" key="4">
    <source>
        <dbReference type="EMBL" id="EKF18251.1"/>
    </source>
</evidence>
<accession>K2M7Q9</accession>
<dbReference type="CDD" id="cd13603">
    <property type="entry name" value="PBP2_TRAP_Siap_TeaA_like"/>
    <property type="match status" value="1"/>
</dbReference>
<dbReference type="PANTHER" id="PTHR33376:SF7">
    <property type="entry name" value="C4-DICARBOXYLATE-BINDING PROTEIN DCTB"/>
    <property type="match status" value="1"/>
</dbReference>
<comment type="similarity">
    <text evidence="1">Belongs to the bacterial solute-binding protein 7 family.</text>
</comment>
<keyword evidence="3" id="KW-0732">Signal</keyword>
<gene>
    <name evidence="4" type="ORF">NA2_13907</name>
</gene>
<dbReference type="STRING" id="391937.NA2_13907"/>